<evidence type="ECO:0000313" key="1">
    <source>
        <dbReference type="EMBL" id="KAK9497284.1"/>
    </source>
</evidence>
<proteinExistence type="predicted"/>
<dbReference type="EMBL" id="JAPXFL010000015">
    <property type="protein sequence ID" value="KAK9497284.1"/>
    <property type="molecule type" value="Genomic_DNA"/>
</dbReference>
<dbReference type="Proteomes" id="UP001461498">
    <property type="component" value="Unassembled WGS sequence"/>
</dbReference>
<comment type="caution">
    <text evidence="1">The sequence shown here is derived from an EMBL/GenBank/DDBJ whole genome shotgun (WGS) entry which is preliminary data.</text>
</comment>
<name>A0AAW1CG27_9HEMI</name>
<evidence type="ECO:0000313" key="2">
    <source>
        <dbReference type="Proteomes" id="UP001461498"/>
    </source>
</evidence>
<organism evidence="1 2">
    <name type="scientific">Rhynocoris fuscipes</name>
    <dbReference type="NCBI Taxonomy" id="488301"/>
    <lineage>
        <taxon>Eukaryota</taxon>
        <taxon>Metazoa</taxon>
        <taxon>Ecdysozoa</taxon>
        <taxon>Arthropoda</taxon>
        <taxon>Hexapoda</taxon>
        <taxon>Insecta</taxon>
        <taxon>Pterygota</taxon>
        <taxon>Neoptera</taxon>
        <taxon>Paraneoptera</taxon>
        <taxon>Hemiptera</taxon>
        <taxon>Heteroptera</taxon>
        <taxon>Panheteroptera</taxon>
        <taxon>Cimicomorpha</taxon>
        <taxon>Reduviidae</taxon>
        <taxon>Harpactorinae</taxon>
        <taxon>Harpactorini</taxon>
        <taxon>Rhynocoris</taxon>
    </lineage>
</organism>
<protein>
    <submittedName>
        <fullName evidence="1">Uncharacterized protein</fullName>
    </submittedName>
</protein>
<keyword evidence="2" id="KW-1185">Reference proteome</keyword>
<dbReference type="AlphaFoldDB" id="A0AAW1CG27"/>
<reference evidence="1 2" key="1">
    <citation type="submission" date="2022-12" db="EMBL/GenBank/DDBJ databases">
        <title>Chromosome-level genome assembly of true bugs.</title>
        <authorList>
            <person name="Ma L."/>
            <person name="Li H."/>
        </authorList>
    </citation>
    <scope>NUCLEOTIDE SEQUENCE [LARGE SCALE GENOMIC DNA]</scope>
    <source>
        <strain evidence="1">Lab_2022b</strain>
    </source>
</reference>
<sequence>MNNIEDNNLINSNSSESSEFFRDDMIILSIFEKRSKIAAASFNYITDEIEVLSSFPIIDNDYGVLKMILMDKKPV</sequence>
<accession>A0AAW1CG27</accession>
<gene>
    <name evidence="1" type="ORF">O3M35_004631</name>
</gene>